<dbReference type="Pfam" id="PF04434">
    <property type="entry name" value="SWIM"/>
    <property type="match status" value="1"/>
</dbReference>
<evidence type="ECO:0000313" key="5">
    <source>
        <dbReference type="Proteomes" id="UP000006637"/>
    </source>
</evidence>
<gene>
    <name evidence="4" type="ordered locus">Rxyl_1840</name>
</gene>
<sequence length="179" mass="19743">MWSVKKPGGAGPAPGATQGGWSLSEQSVHERRVSRALRGLVLFRERGMEIRPLADGSWRVPSCSAVSRFYVVNLEEESCTCADFRKRRKACKHIFAAVIAASRRGRAVSLMAELRARRAEELAEAVAEPVPQPVTESAIRESYDLYLRVCGLYPRDSMLVEAARARHKAALRAYVVGSA</sequence>
<dbReference type="InterPro" id="IPR007527">
    <property type="entry name" value="Znf_SWIM"/>
</dbReference>
<dbReference type="GO" id="GO:0008270">
    <property type="term" value="F:zinc ion binding"/>
    <property type="evidence" value="ECO:0007669"/>
    <property type="project" value="UniProtKB-KW"/>
</dbReference>
<dbReference type="PROSITE" id="PS50966">
    <property type="entry name" value="ZF_SWIM"/>
    <property type="match status" value="1"/>
</dbReference>
<keyword evidence="1" id="KW-0863">Zinc-finger</keyword>
<evidence type="ECO:0000259" key="3">
    <source>
        <dbReference type="PROSITE" id="PS50966"/>
    </source>
</evidence>
<proteinExistence type="predicted"/>
<organism evidence="4 5">
    <name type="scientific">Rubrobacter xylanophilus (strain DSM 9941 / JCM 11954 / NBRC 16129 / PRD-1)</name>
    <dbReference type="NCBI Taxonomy" id="266117"/>
    <lineage>
        <taxon>Bacteria</taxon>
        <taxon>Bacillati</taxon>
        <taxon>Actinomycetota</taxon>
        <taxon>Rubrobacteria</taxon>
        <taxon>Rubrobacterales</taxon>
        <taxon>Rubrobacteraceae</taxon>
        <taxon>Rubrobacter</taxon>
    </lineage>
</organism>
<dbReference type="AlphaFoldDB" id="Q1AUY2"/>
<dbReference type="EMBL" id="CP000386">
    <property type="protein sequence ID" value="ABG04796.1"/>
    <property type="molecule type" value="Genomic_DNA"/>
</dbReference>
<keyword evidence="1" id="KW-0862">Zinc</keyword>
<feature type="domain" description="SWIM-type" evidence="3">
    <location>
        <begin position="70"/>
        <end position="102"/>
    </location>
</feature>
<dbReference type="STRING" id="266117.Rxyl_1840"/>
<feature type="region of interest" description="Disordered" evidence="2">
    <location>
        <begin position="1"/>
        <end position="25"/>
    </location>
</feature>
<reference evidence="4 5" key="1">
    <citation type="submission" date="2006-06" db="EMBL/GenBank/DDBJ databases">
        <title>Complete sequence of Rubrobacter xylanophilus DSM 9941.</title>
        <authorList>
            <consortium name="US DOE Joint Genome Institute"/>
            <person name="Copeland A."/>
            <person name="Lucas S."/>
            <person name="Lapidus A."/>
            <person name="Barry K."/>
            <person name="Detter J.C."/>
            <person name="Glavina del Rio T."/>
            <person name="Hammon N."/>
            <person name="Israni S."/>
            <person name="Dalin E."/>
            <person name="Tice H."/>
            <person name="Pitluck S."/>
            <person name="Munk A.C."/>
            <person name="Brettin T."/>
            <person name="Bruce D."/>
            <person name="Han C."/>
            <person name="Tapia R."/>
            <person name="Gilna P."/>
            <person name="Schmutz J."/>
            <person name="Larimer F."/>
            <person name="Land M."/>
            <person name="Hauser L."/>
            <person name="Kyrpides N."/>
            <person name="Lykidis A."/>
            <person name="da Costa M.S."/>
            <person name="Rainey F.A."/>
            <person name="Empadinhas N."/>
            <person name="Jolivet E."/>
            <person name="Battista J.R."/>
            <person name="Richardson P."/>
        </authorList>
    </citation>
    <scope>NUCLEOTIDE SEQUENCE [LARGE SCALE GENOMIC DNA]</scope>
    <source>
        <strain evidence="5">DSM 9941 / NBRC 16129 / PRD-1</strain>
    </source>
</reference>
<protein>
    <submittedName>
        <fullName evidence="4">Zinc finger, SWIM-type</fullName>
    </submittedName>
</protein>
<dbReference type="KEGG" id="rxy:Rxyl_1840"/>
<dbReference type="Proteomes" id="UP000006637">
    <property type="component" value="Chromosome"/>
</dbReference>
<name>Q1AUY2_RUBXD</name>
<keyword evidence="5" id="KW-1185">Reference proteome</keyword>
<evidence type="ECO:0000313" key="4">
    <source>
        <dbReference type="EMBL" id="ABG04796.1"/>
    </source>
</evidence>
<evidence type="ECO:0000256" key="1">
    <source>
        <dbReference type="PROSITE-ProRule" id="PRU00325"/>
    </source>
</evidence>
<evidence type="ECO:0000256" key="2">
    <source>
        <dbReference type="SAM" id="MobiDB-lite"/>
    </source>
</evidence>
<dbReference type="HOGENOM" id="CLU_1502412_0_0_11"/>
<keyword evidence="1" id="KW-0479">Metal-binding</keyword>
<accession>Q1AUY2</accession>